<comment type="subcellular location">
    <subcellularLocation>
        <location evidence="1">Membrane</location>
        <topology evidence="1">Single-pass membrane protein</topology>
    </subcellularLocation>
</comment>
<proteinExistence type="predicted"/>
<evidence type="ECO:0000256" key="5">
    <source>
        <dbReference type="ARBA" id="ARBA00023136"/>
    </source>
</evidence>
<accession>A0A0G1WEP6</accession>
<dbReference type="NCBIfam" id="TIGR02532">
    <property type="entry name" value="IV_pilin_GFxxxE"/>
    <property type="match status" value="1"/>
</dbReference>
<keyword evidence="5" id="KW-0472">Membrane</keyword>
<evidence type="ECO:0000256" key="1">
    <source>
        <dbReference type="ARBA" id="ARBA00004167"/>
    </source>
</evidence>
<organism evidence="6 7">
    <name type="scientific">Candidatus Gottesmanbacteria bacterium GW2011_GWA1_47_8</name>
    <dbReference type="NCBI Taxonomy" id="1618438"/>
    <lineage>
        <taxon>Bacteria</taxon>
        <taxon>Candidatus Gottesmaniibacteriota</taxon>
    </lineage>
</organism>
<evidence type="ECO:0000256" key="3">
    <source>
        <dbReference type="ARBA" id="ARBA00022692"/>
    </source>
</evidence>
<sequence length="138" mass="14905">MKKGFTLMELLIVIALIGILVTMGVASYSTAQIKSRDARRKSDMKTIQNGFEQYYSENNGDYPVDNTVESDTSYFPGGFPKDPKPAPYVQYNWTPDASGATYCFCATLETAGGGNASSCNDIGTCDSGCTLYCVGNIQ</sequence>
<dbReference type="PRINTS" id="PR00813">
    <property type="entry name" value="BCTERIALGSPG"/>
</dbReference>
<evidence type="ECO:0000313" key="7">
    <source>
        <dbReference type="Proteomes" id="UP000034212"/>
    </source>
</evidence>
<name>A0A0G1WEP6_9BACT</name>
<dbReference type="GO" id="GO:0015627">
    <property type="term" value="C:type II protein secretion system complex"/>
    <property type="evidence" value="ECO:0007669"/>
    <property type="project" value="InterPro"/>
</dbReference>
<protein>
    <recommendedName>
        <fullName evidence="8">Type II secretion system protein G</fullName>
    </recommendedName>
</protein>
<dbReference type="GO" id="GO:0016020">
    <property type="term" value="C:membrane"/>
    <property type="evidence" value="ECO:0007669"/>
    <property type="project" value="UniProtKB-SubCell"/>
</dbReference>
<dbReference type="InterPro" id="IPR012902">
    <property type="entry name" value="N_methyl_site"/>
</dbReference>
<dbReference type="EMBL" id="LCOQ01000012">
    <property type="protein sequence ID" value="KKU80690.1"/>
    <property type="molecule type" value="Genomic_DNA"/>
</dbReference>
<keyword evidence="3" id="KW-0812">Transmembrane</keyword>
<gene>
    <name evidence="6" type="ORF">UY08_C0012G0009</name>
</gene>
<dbReference type="PANTHER" id="PTHR30093">
    <property type="entry name" value="GENERAL SECRETION PATHWAY PROTEIN G"/>
    <property type="match status" value="1"/>
</dbReference>
<comment type="caution">
    <text evidence="6">The sequence shown here is derived from an EMBL/GenBank/DDBJ whole genome shotgun (WGS) entry which is preliminary data.</text>
</comment>
<dbReference type="InterPro" id="IPR045584">
    <property type="entry name" value="Pilin-like"/>
</dbReference>
<dbReference type="SUPFAM" id="SSF54523">
    <property type="entry name" value="Pili subunits"/>
    <property type="match status" value="1"/>
</dbReference>
<dbReference type="AlphaFoldDB" id="A0A0G1WEP6"/>
<evidence type="ECO:0000256" key="2">
    <source>
        <dbReference type="ARBA" id="ARBA00022481"/>
    </source>
</evidence>
<keyword evidence="2" id="KW-0488">Methylation</keyword>
<evidence type="ECO:0000313" key="6">
    <source>
        <dbReference type="EMBL" id="KKU80690.1"/>
    </source>
</evidence>
<dbReference type="Pfam" id="PF07963">
    <property type="entry name" value="N_methyl"/>
    <property type="match status" value="1"/>
</dbReference>
<dbReference type="Gene3D" id="3.30.700.10">
    <property type="entry name" value="Glycoprotein, Type 4 Pilin"/>
    <property type="match status" value="1"/>
</dbReference>
<dbReference type="InterPro" id="IPR000983">
    <property type="entry name" value="Bac_GSPG_pilin"/>
</dbReference>
<evidence type="ECO:0000256" key="4">
    <source>
        <dbReference type="ARBA" id="ARBA00022989"/>
    </source>
</evidence>
<keyword evidence="4" id="KW-1133">Transmembrane helix</keyword>
<reference evidence="6 7" key="1">
    <citation type="journal article" date="2015" name="Nature">
        <title>rRNA introns, odd ribosomes, and small enigmatic genomes across a large radiation of phyla.</title>
        <authorList>
            <person name="Brown C.T."/>
            <person name="Hug L.A."/>
            <person name="Thomas B.C."/>
            <person name="Sharon I."/>
            <person name="Castelle C.J."/>
            <person name="Singh A."/>
            <person name="Wilkins M.J."/>
            <person name="Williams K.H."/>
            <person name="Banfield J.F."/>
        </authorList>
    </citation>
    <scope>NUCLEOTIDE SEQUENCE [LARGE SCALE GENOMIC DNA]</scope>
</reference>
<dbReference type="GO" id="GO:0015628">
    <property type="term" value="P:protein secretion by the type II secretion system"/>
    <property type="evidence" value="ECO:0007669"/>
    <property type="project" value="InterPro"/>
</dbReference>
<dbReference type="Proteomes" id="UP000034212">
    <property type="component" value="Unassembled WGS sequence"/>
</dbReference>
<evidence type="ECO:0008006" key="8">
    <source>
        <dbReference type="Google" id="ProtNLM"/>
    </source>
</evidence>
<dbReference type="PANTHER" id="PTHR30093:SF44">
    <property type="entry name" value="TYPE II SECRETION SYSTEM CORE PROTEIN G"/>
    <property type="match status" value="1"/>
</dbReference>